<dbReference type="Proteomes" id="UP001143372">
    <property type="component" value="Unassembled WGS sequence"/>
</dbReference>
<protein>
    <recommendedName>
        <fullName evidence="3">Phosphatidate cytidylyltransferase</fullName>
    </recommendedName>
</protein>
<accession>A0A9W6MXA6</accession>
<sequence>MSAAGLIEFVSGELARPVSPAISAFAADIAARGGAGTVAVLFYGSALRTGETDGLLDFYVLLDDLAAWDWGRPARTGARTLPPNIEYAETSGEPKLRAKIAIMSLAQFRDHARAQSLDTTIWARFAQPCGLVWRRDEAAASAAAEAVSIAVGAAAWWAAHLGPPSGPAGEFWTALFTRTYASELRVEGKGRPGSIIESAPARYAALLPLAWTAEAIRFAEGAGEALTPAITPEARADAERAWRRRKRIAKPLNLARLAKAAFTFSGGVDYIAWKIERHTGRRVEVTPFQRRHPLLAAGPALWKLWRQGVLR</sequence>
<dbReference type="EMBL" id="BSFI01000023">
    <property type="protein sequence ID" value="GLK69836.1"/>
    <property type="molecule type" value="Genomic_DNA"/>
</dbReference>
<proteinExistence type="predicted"/>
<gene>
    <name evidence="1" type="ORF">GCM10008179_34740</name>
</gene>
<name>A0A9W6MXA6_9HYPH</name>
<dbReference type="AlphaFoldDB" id="A0A9W6MXA6"/>
<evidence type="ECO:0008006" key="3">
    <source>
        <dbReference type="Google" id="ProtNLM"/>
    </source>
</evidence>
<dbReference type="RefSeq" id="WP_271170049.1">
    <property type="nucleotide sequence ID" value="NZ_BSFI01000023.1"/>
</dbReference>
<evidence type="ECO:0000313" key="1">
    <source>
        <dbReference type="EMBL" id="GLK69836.1"/>
    </source>
</evidence>
<comment type="caution">
    <text evidence="1">The sequence shown here is derived from an EMBL/GenBank/DDBJ whole genome shotgun (WGS) entry which is preliminary data.</text>
</comment>
<reference evidence="1" key="2">
    <citation type="submission" date="2023-01" db="EMBL/GenBank/DDBJ databases">
        <authorList>
            <person name="Sun Q."/>
            <person name="Evtushenko L."/>
        </authorList>
    </citation>
    <scope>NUCLEOTIDE SEQUENCE</scope>
    <source>
        <strain evidence="1">VKM B-2347</strain>
    </source>
</reference>
<keyword evidence="2" id="KW-1185">Reference proteome</keyword>
<organism evidence="1 2">
    <name type="scientific">Hansschlegelia plantiphila</name>
    <dbReference type="NCBI Taxonomy" id="374655"/>
    <lineage>
        <taxon>Bacteria</taxon>
        <taxon>Pseudomonadati</taxon>
        <taxon>Pseudomonadota</taxon>
        <taxon>Alphaproteobacteria</taxon>
        <taxon>Hyphomicrobiales</taxon>
        <taxon>Methylopilaceae</taxon>
        <taxon>Hansschlegelia</taxon>
    </lineage>
</organism>
<evidence type="ECO:0000313" key="2">
    <source>
        <dbReference type="Proteomes" id="UP001143372"/>
    </source>
</evidence>
<reference evidence="1" key="1">
    <citation type="journal article" date="2014" name="Int. J. Syst. Evol. Microbiol.">
        <title>Complete genome sequence of Corynebacterium casei LMG S-19264T (=DSM 44701T), isolated from a smear-ripened cheese.</title>
        <authorList>
            <consortium name="US DOE Joint Genome Institute (JGI-PGF)"/>
            <person name="Walter F."/>
            <person name="Albersmeier A."/>
            <person name="Kalinowski J."/>
            <person name="Ruckert C."/>
        </authorList>
    </citation>
    <scope>NUCLEOTIDE SEQUENCE</scope>
    <source>
        <strain evidence="1">VKM B-2347</strain>
    </source>
</reference>